<dbReference type="InterPro" id="IPR004424">
    <property type="entry name" value="IspE"/>
</dbReference>
<keyword evidence="4 9" id="KW-0808">Transferase</keyword>
<feature type="active site" evidence="9">
    <location>
        <position position="145"/>
    </location>
</feature>
<comment type="similarity">
    <text evidence="1 9">Belongs to the GHMP kinase family. IspE subfamily.</text>
</comment>
<reference evidence="13" key="1">
    <citation type="journal article" date="2019" name="Int. J. Syst. Evol. Microbiol.">
        <title>The Global Catalogue of Microorganisms (GCM) 10K type strain sequencing project: providing services to taxonomists for standard genome sequencing and annotation.</title>
        <authorList>
            <consortium name="The Broad Institute Genomics Platform"/>
            <consortium name="The Broad Institute Genome Sequencing Center for Infectious Disease"/>
            <person name="Wu L."/>
            <person name="Ma J."/>
        </authorList>
    </citation>
    <scope>NUCLEOTIDE SEQUENCE [LARGE SCALE GENOMIC DNA]</scope>
    <source>
        <strain evidence="13">NBRC 109019</strain>
    </source>
</reference>
<dbReference type="PIRSF" id="PIRSF010376">
    <property type="entry name" value="IspE"/>
    <property type="match status" value="1"/>
</dbReference>
<comment type="catalytic activity">
    <reaction evidence="9">
        <text>4-CDP-2-C-methyl-D-erythritol + ATP = 4-CDP-2-C-methyl-D-erythritol 2-phosphate + ADP + H(+)</text>
        <dbReference type="Rhea" id="RHEA:18437"/>
        <dbReference type="ChEBI" id="CHEBI:15378"/>
        <dbReference type="ChEBI" id="CHEBI:30616"/>
        <dbReference type="ChEBI" id="CHEBI:57823"/>
        <dbReference type="ChEBI" id="CHEBI:57919"/>
        <dbReference type="ChEBI" id="CHEBI:456216"/>
        <dbReference type="EC" id="2.7.1.148"/>
    </reaction>
</comment>
<evidence type="ECO:0000259" key="11">
    <source>
        <dbReference type="Pfam" id="PF08544"/>
    </source>
</evidence>
<proteinExistence type="inferred from homology"/>
<keyword evidence="9" id="KW-0414">Isoprene biosynthesis</keyword>
<dbReference type="Pfam" id="PF00288">
    <property type="entry name" value="GHMP_kinases_N"/>
    <property type="match status" value="1"/>
</dbReference>
<dbReference type="InterPro" id="IPR036554">
    <property type="entry name" value="GHMP_kinase_C_sf"/>
</dbReference>
<evidence type="ECO:0000313" key="13">
    <source>
        <dbReference type="Proteomes" id="UP001321477"/>
    </source>
</evidence>
<dbReference type="GO" id="GO:0016301">
    <property type="term" value="F:kinase activity"/>
    <property type="evidence" value="ECO:0007669"/>
    <property type="project" value="UniProtKB-KW"/>
</dbReference>
<evidence type="ECO:0000256" key="6">
    <source>
        <dbReference type="ARBA" id="ARBA00022777"/>
    </source>
</evidence>
<evidence type="ECO:0000256" key="8">
    <source>
        <dbReference type="ARBA" id="ARBA00032554"/>
    </source>
</evidence>
<feature type="binding site" evidence="9">
    <location>
        <begin position="103"/>
        <end position="113"/>
    </location>
    <ligand>
        <name>ATP</name>
        <dbReference type="ChEBI" id="CHEBI:30616"/>
    </ligand>
</feature>
<keyword evidence="13" id="KW-1185">Reference proteome</keyword>
<keyword evidence="5 9" id="KW-0547">Nucleotide-binding</keyword>
<dbReference type="Pfam" id="PF08544">
    <property type="entry name" value="GHMP_kinases_C"/>
    <property type="match status" value="1"/>
</dbReference>
<sequence>MTFPATDAAVHVRAPGKINLFMRVGAAGDDGYHDVATAYQAVSLYEDVRAWSDDEFSVAFSGSVDTAHLPTDASNLAIRAAKLLARHAGVPGGVRLEIEKHVPIAGGMGGGSADAAATLVACDALWGTALPKEELHALAASLGADVPFALTGGTAIGTGRGDRLSPALATGSFHWVLVVADHGLSTPAVYGELDHRREAGLEPDWRDGRHGVRAGLDSPTVDAAVLQALRAGDPRQLAPALHNDLQSASLALDPGLADVLALGEQQGALAGLVSGSGPTVAMLVDDANAAIELQVALSASGRHALHVHGPVHGARVLAY</sequence>
<feature type="active site" evidence="9">
    <location>
        <position position="17"/>
    </location>
</feature>
<comment type="pathway">
    <text evidence="9">Isoprenoid biosynthesis; isopentenyl diphosphate biosynthesis via DXP pathway; isopentenyl diphosphate from 1-deoxy-D-xylulose 5-phosphate: step 3/6.</text>
</comment>
<keyword evidence="6 9" id="KW-0418">Kinase</keyword>
<evidence type="ECO:0000256" key="5">
    <source>
        <dbReference type="ARBA" id="ARBA00022741"/>
    </source>
</evidence>
<name>A0ABM8H4T7_9MICO</name>
<feature type="domain" description="GHMP kinase C-terminal" evidence="11">
    <location>
        <begin position="226"/>
        <end position="302"/>
    </location>
</feature>
<evidence type="ECO:0000256" key="4">
    <source>
        <dbReference type="ARBA" id="ARBA00022679"/>
    </source>
</evidence>
<evidence type="ECO:0000313" key="12">
    <source>
        <dbReference type="EMBL" id="BDZ55821.1"/>
    </source>
</evidence>
<feature type="domain" description="GHMP kinase N-terminal" evidence="10">
    <location>
        <begin position="75"/>
        <end position="153"/>
    </location>
</feature>
<dbReference type="EMBL" id="AP027734">
    <property type="protein sequence ID" value="BDZ55821.1"/>
    <property type="molecule type" value="Genomic_DNA"/>
</dbReference>
<gene>
    <name evidence="9 12" type="primary">ispE</name>
    <name evidence="12" type="ORF">GCM10025870_28940</name>
</gene>
<dbReference type="SUPFAM" id="SSF55060">
    <property type="entry name" value="GHMP Kinase, C-terminal domain"/>
    <property type="match status" value="1"/>
</dbReference>
<evidence type="ECO:0000256" key="9">
    <source>
        <dbReference type="HAMAP-Rule" id="MF_00061"/>
    </source>
</evidence>
<dbReference type="InterPro" id="IPR006204">
    <property type="entry name" value="GHMP_kinase_N_dom"/>
</dbReference>
<evidence type="ECO:0000256" key="7">
    <source>
        <dbReference type="ARBA" id="ARBA00022840"/>
    </source>
</evidence>
<dbReference type="PANTHER" id="PTHR43527">
    <property type="entry name" value="4-DIPHOSPHOCYTIDYL-2-C-METHYL-D-ERYTHRITOL KINASE, CHLOROPLASTIC"/>
    <property type="match status" value="1"/>
</dbReference>
<keyword evidence="7 9" id="KW-0067">ATP-binding</keyword>
<evidence type="ECO:0000256" key="2">
    <source>
        <dbReference type="ARBA" id="ARBA00012052"/>
    </source>
</evidence>
<dbReference type="NCBIfam" id="NF002870">
    <property type="entry name" value="PRK03188.1"/>
    <property type="match status" value="1"/>
</dbReference>
<comment type="function">
    <text evidence="9">Catalyzes the phosphorylation of the position 2 hydroxy group of 4-diphosphocytidyl-2C-methyl-D-erythritol.</text>
</comment>
<dbReference type="HAMAP" id="MF_00061">
    <property type="entry name" value="IspE"/>
    <property type="match status" value="1"/>
</dbReference>
<dbReference type="PANTHER" id="PTHR43527:SF2">
    <property type="entry name" value="4-DIPHOSPHOCYTIDYL-2-C-METHYL-D-ERYTHRITOL KINASE, CHLOROPLASTIC"/>
    <property type="match status" value="1"/>
</dbReference>
<dbReference type="Gene3D" id="3.30.70.890">
    <property type="entry name" value="GHMP kinase, C-terminal domain"/>
    <property type="match status" value="1"/>
</dbReference>
<evidence type="ECO:0000256" key="3">
    <source>
        <dbReference type="ARBA" id="ARBA00017473"/>
    </source>
</evidence>
<dbReference type="Gene3D" id="3.30.230.10">
    <property type="match status" value="1"/>
</dbReference>
<evidence type="ECO:0000256" key="1">
    <source>
        <dbReference type="ARBA" id="ARBA00009684"/>
    </source>
</evidence>
<dbReference type="InterPro" id="IPR020568">
    <property type="entry name" value="Ribosomal_Su5_D2-typ_SF"/>
</dbReference>
<protein>
    <recommendedName>
        <fullName evidence="3 9">4-diphosphocytidyl-2-C-methyl-D-erythritol kinase</fullName>
        <shortName evidence="9">CMK</shortName>
        <ecNumber evidence="2 9">2.7.1.148</ecNumber>
    </recommendedName>
    <alternativeName>
        <fullName evidence="8 9">4-(cytidine-5'-diphospho)-2-C-methyl-D-erythritol kinase</fullName>
    </alternativeName>
</protein>
<dbReference type="InterPro" id="IPR013750">
    <property type="entry name" value="GHMP_kinase_C_dom"/>
</dbReference>
<dbReference type="SUPFAM" id="SSF54211">
    <property type="entry name" value="Ribosomal protein S5 domain 2-like"/>
    <property type="match status" value="1"/>
</dbReference>
<organism evidence="12 13">
    <name type="scientific">Agromyces marinus</name>
    <dbReference type="NCBI Taxonomy" id="1389020"/>
    <lineage>
        <taxon>Bacteria</taxon>
        <taxon>Bacillati</taxon>
        <taxon>Actinomycetota</taxon>
        <taxon>Actinomycetes</taxon>
        <taxon>Micrococcales</taxon>
        <taxon>Microbacteriaceae</taxon>
        <taxon>Agromyces</taxon>
    </lineage>
</organism>
<dbReference type="RefSeq" id="WP_234659482.1">
    <property type="nucleotide sequence ID" value="NZ_AP027734.1"/>
</dbReference>
<dbReference type="EC" id="2.7.1.148" evidence="2 9"/>
<accession>A0ABM8H4T7</accession>
<dbReference type="InterPro" id="IPR014721">
    <property type="entry name" value="Ribsml_uS5_D2-typ_fold_subgr"/>
</dbReference>
<dbReference type="Proteomes" id="UP001321477">
    <property type="component" value="Chromosome"/>
</dbReference>
<dbReference type="NCBIfam" id="TIGR00154">
    <property type="entry name" value="ispE"/>
    <property type="match status" value="1"/>
</dbReference>
<evidence type="ECO:0000259" key="10">
    <source>
        <dbReference type="Pfam" id="PF00288"/>
    </source>
</evidence>